<evidence type="ECO:0000256" key="1">
    <source>
        <dbReference type="SAM" id="MobiDB-lite"/>
    </source>
</evidence>
<dbReference type="RefSeq" id="WP_379596064.1">
    <property type="nucleotide sequence ID" value="NZ_JBHRTN010000008.1"/>
</dbReference>
<dbReference type="Pfam" id="PF07769">
    <property type="entry name" value="PsiF_repeat"/>
    <property type="match status" value="1"/>
</dbReference>
<evidence type="ECO:0000313" key="3">
    <source>
        <dbReference type="Proteomes" id="UP001595593"/>
    </source>
</evidence>
<proteinExistence type="predicted"/>
<accession>A0ABV7G353</accession>
<comment type="caution">
    <text evidence="2">The sequence shown here is derived from an EMBL/GenBank/DDBJ whole genome shotgun (WGS) entry which is preliminary data.</text>
</comment>
<evidence type="ECO:0000313" key="2">
    <source>
        <dbReference type="EMBL" id="MFC3125126.1"/>
    </source>
</evidence>
<dbReference type="Proteomes" id="UP001595593">
    <property type="component" value="Unassembled WGS sequence"/>
</dbReference>
<sequence>MPAAPFAAGAAHAVEPKAARPATPAQLAQRERMKGCAAQARGQSLSGQPRKVFMKGCLSGG</sequence>
<dbReference type="EMBL" id="JBHRTN010000008">
    <property type="protein sequence ID" value="MFC3125126.1"/>
    <property type="molecule type" value="Genomic_DNA"/>
</dbReference>
<gene>
    <name evidence="2" type="ORF">ACFOD4_08645</name>
</gene>
<reference evidence="3" key="1">
    <citation type="journal article" date="2019" name="Int. J. Syst. Evol. Microbiol.">
        <title>The Global Catalogue of Microorganisms (GCM) 10K type strain sequencing project: providing services to taxonomists for standard genome sequencing and annotation.</title>
        <authorList>
            <consortium name="The Broad Institute Genomics Platform"/>
            <consortium name="The Broad Institute Genome Sequencing Center for Infectious Disease"/>
            <person name="Wu L."/>
            <person name="Ma J."/>
        </authorList>
    </citation>
    <scope>NUCLEOTIDE SEQUENCE [LARGE SCALE GENOMIC DNA]</scope>
    <source>
        <strain evidence="3">KCTC 52094</strain>
    </source>
</reference>
<protein>
    <submittedName>
        <fullName evidence="2">PsiF family protein</fullName>
    </submittedName>
</protein>
<feature type="region of interest" description="Disordered" evidence="1">
    <location>
        <begin position="1"/>
        <end position="45"/>
    </location>
</feature>
<keyword evidence="3" id="KW-1185">Reference proteome</keyword>
<organism evidence="2 3">
    <name type="scientific">Teichococcus globiformis</name>
    <dbReference type="NCBI Taxonomy" id="2307229"/>
    <lineage>
        <taxon>Bacteria</taxon>
        <taxon>Pseudomonadati</taxon>
        <taxon>Pseudomonadota</taxon>
        <taxon>Alphaproteobacteria</taxon>
        <taxon>Acetobacterales</taxon>
        <taxon>Roseomonadaceae</taxon>
        <taxon>Roseomonas</taxon>
    </lineage>
</organism>
<feature type="compositionally biased region" description="Low complexity" evidence="1">
    <location>
        <begin position="1"/>
        <end position="13"/>
    </location>
</feature>
<name>A0ABV7G353_9PROT</name>
<dbReference type="InterPro" id="IPR011690">
    <property type="entry name" value="P_starv_induced_PsiF"/>
</dbReference>